<reference evidence="2 4" key="1">
    <citation type="journal article" date="2014" name="BMC Genomics">
        <title>Genome sequence of Anopheles sinensis provides insight into genetics basis of mosquito competence for malaria parasites.</title>
        <authorList>
            <person name="Zhou D."/>
            <person name="Zhang D."/>
            <person name="Ding G."/>
            <person name="Shi L."/>
            <person name="Hou Q."/>
            <person name="Ye Y."/>
            <person name="Xu Y."/>
            <person name="Zhou H."/>
            <person name="Xiong C."/>
            <person name="Li S."/>
            <person name="Yu J."/>
            <person name="Hong S."/>
            <person name="Yu X."/>
            <person name="Zou P."/>
            <person name="Chen C."/>
            <person name="Chang X."/>
            <person name="Wang W."/>
            <person name="Lv Y."/>
            <person name="Sun Y."/>
            <person name="Ma L."/>
            <person name="Shen B."/>
            <person name="Zhu C."/>
        </authorList>
    </citation>
    <scope>NUCLEOTIDE SEQUENCE [LARGE SCALE GENOMIC DNA]</scope>
</reference>
<evidence type="ECO:0000256" key="1">
    <source>
        <dbReference type="SAM" id="MobiDB-lite"/>
    </source>
</evidence>
<accession>A0A084VIT7</accession>
<protein>
    <submittedName>
        <fullName evidence="2 3">Uncharacterized protein</fullName>
    </submittedName>
</protein>
<evidence type="ECO:0000313" key="4">
    <source>
        <dbReference type="Proteomes" id="UP000030765"/>
    </source>
</evidence>
<feature type="region of interest" description="Disordered" evidence="1">
    <location>
        <begin position="149"/>
        <end position="183"/>
    </location>
</feature>
<evidence type="ECO:0000313" key="3">
    <source>
        <dbReference type="EnsemblMetazoa" id="ASIC005199-PA"/>
    </source>
</evidence>
<name>A0A084VIT7_ANOSI</name>
<dbReference type="EMBL" id="ATLV01013401">
    <property type="status" value="NOT_ANNOTATED_CDS"/>
    <property type="molecule type" value="Genomic_DNA"/>
</dbReference>
<proteinExistence type="predicted"/>
<dbReference type="EnsemblMetazoa" id="ASIC005199-RA">
    <property type="protein sequence ID" value="ASIC005199-PA"/>
    <property type="gene ID" value="ASIC005199"/>
</dbReference>
<dbReference type="Proteomes" id="UP000030765">
    <property type="component" value="Unassembled WGS sequence"/>
</dbReference>
<organism evidence="2">
    <name type="scientific">Anopheles sinensis</name>
    <name type="common">Mosquito</name>
    <dbReference type="NCBI Taxonomy" id="74873"/>
    <lineage>
        <taxon>Eukaryota</taxon>
        <taxon>Metazoa</taxon>
        <taxon>Ecdysozoa</taxon>
        <taxon>Arthropoda</taxon>
        <taxon>Hexapoda</taxon>
        <taxon>Insecta</taxon>
        <taxon>Pterygota</taxon>
        <taxon>Neoptera</taxon>
        <taxon>Endopterygota</taxon>
        <taxon>Diptera</taxon>
        <taxon>Nematocera</taxon>
        <taxon>Culicoidea</taxon>
        <taxon>Culicidae</taxon>
        <taxon>Anophelinae</taxon>
        <taxon>Anopheles</taxon>
    </lineage>
</organism>
<dbReference type="VEuPathDB" id="VectorBase:ASIC005199"/>
<reference evidence="3" key="2">
    <citation type="submission" date="2020-05" db="UniProtKB">
        <authorList>
            <consortium name="EnsemblMetazoa"/>
        </authorList>
    </citation>
    <scope>IDENTIFICATION</scope>
</reference>
<keyword evidence="4" id="KW-1185">Reference proteome</keyword>
<sequence>MFIVPTLACSFASFFSPFESVRFTSPSSPGTCSNRSNIRRQFAPLPSHASKVSQGGQTPGWVAAHSCGKPGHAPPPVKAPLFPLRCLPTCLHVPIITSGSGAELPNSDQVYVCIPTVSRLTVIVDVYVDVRPPNCSPCQWWRDTLLPSLPPKKRPEVKDRARSSRTRTRKDIPLEGEPNEGLSAKTRQNRIRILREVSNGEFEGEWGWVGERKAHGGIAN</sequence>
<dbReference type="AlphaFoldDB" id="A0A084VIT7"/>
<dbReference type="EMBL" id="KE524855">
    <property type="protein sequence ID" value="KFB37881.1"/>
    <property type="molecule type" value="Genomic_DNA"/>
</dbReference>
<feature type="compositionally biased region" description="Basic and acidic residues" evidence="1">
    <location>
        <begin position="153"/>
        <end position="162"/>
    </location>
</feature>
<evidence type="ECO:0000313" key="2">
    <source>
        <dbReference type="EMBL" id="KFB37881.1"/>
    </source>
</evidence>
<gene>
    <name evidence="2" type="ORF">ZHAS_00005199</name>
</gene>